<organism evidence="3 4">
    <name type="scientific">Pleurostoma richardsiae</name>
    <dbReference type="NCBI Taxonomy" id="41990"/>
    <lineage>
        <taxon>Eukaryota</taxon>
        <taxon>Fungi</taxon>
        <taxon>Dikarya</taxon>
        <taxon>Ascomycota</taxon>
        <taxon>Pezizomycotina</taxon>
        <taxon>Sordariomycetes</taxon>
        <taxon>Sordariomycetidae</taxon>
        <taxon>Calosphaeriales</taxon>
        <taxon>Pleurostomataceae</taxon>
        <taxon>Pleurostoma</taxon>
    </lineage>
</organism>
<sequence>MSKGHTAAWIISPDSQVDYNTASLVNGEKVPELWNENGAVYVYMHPRGSGHGPSFKVPIEAIASSRVFNDLIQAEQSSPSARSGSRSFGDQLSVHDATRITLSPPDSPPLPEGEWRLYVPSSLIPDGKAPQVNQTASPSLERLVAIRNLFAFLMRQPLIGTKAHPSAFAAFLQIASLLAEFEFSSFDGVSYGEEADISFASFIEQLALADVRHSREKTIEALILGEQMRSWDLYNEAFTHAVGKYGYILDIKSPLFGKVSASTRQRLERANLDLQNRQQNVNIRLEEFDFPSLFAGVANSTSNDAYKSVRFKNWRTSFLKMRSFILGYYKDLFGNWPPKARSKKNPFSESGLNRLVLKALYADLCSLYDLLVDREAITPRVIDQLHEYSESESANPHISALRQMLSEFDASSPPVLPPIPFDVPKIPTMASVMATYDELSPKEQARFDRKLQPHELLLVLHKSYNFDTDSLETPFLMEFKDYDLKESKGTSSGDMLDHRIGTWLFLYVVIQSLPMLVVDAPGLKFTEGVEYFLCEPPQGNLPWMEDAGEVRKAWYQVPGQGIVELSADVIMYSVEATYNRSHCWLAAKQWEATGGSVPAIAPPPALSPLEAPRPVFQDMDAVGSPPSMSMDGGRRGSSSSLALRPRNASPDAGQAYRASVASIGLEPLPVPEGMPVDRRASRVLNGPFGLEPLPVPEGMPIDRRASRVYSGPFGDELSPYARPVSMAMPRSRSAGNLNAMMQEAAPQQQQQQNESKGRQASLGGSTFDDILKDLDNQKKPKKRFGF</sequence>
<proteinExistence type="predicted"/>
<evidence type="ECO:0000313" key="4">
    <source>
        <dbReference type="Proteomes" id="UP001174694"/>
    </source>
</evidence>
<evidence type="ECO:0000259" key="2">
    <source>
        <dbReference type="Pfam" id="PF26013"/>
    </source>
</evidence>
<feature type="compositionally biased region" description="Low complexity" evidence="1">
    <location>
        <begin position="627"/>
        <end position="640"/>
    </location>
</feature>
<feature type="region of interest" description="Disordered" evidence="1">
    <location>
        <begin position="621"/>
        <end position="651"/>
    </location>
</feature>
<dbReference type="PANTHER" id="PTHR39601:SF2">
    <property type="entry name" value="CHORIOGENIN HMINOR"/>
    <property type="match status" value="1"/>
</dbReference>
<protein>
    <submittedName>
        <fullName evidence="3">Choriogenin Hminor</fullName>
    </submittedName>
</protein>
<dbReference type="EMBL" id="JANBVO010000027">
    <property type="protein sequence ID" value="KAJ9139180.1"/>
    <property type="molecule type" value="Genomic_DNA"/>
</dbReference>
<dbReference type="Proteomes" id="UP001174694">
    <property type="component" value="Unassembled WGS sequence"/>
</dbReference>
<evidence type="ECO:0000313" key="3">
    <source>
        <dbReference type="EMBL" id="KAJ9139180.1"/>
    </source>
</evidence>
<evidence type="ECO:0000256" key="1">
    <source>
        <dbReference type="SAM" id="MobiDB-lite"/>
    </source>
</evidence>
<dbReference type="InterPro" id="IPR058317">
    <property type="entry name" value="DUF8004"/>
</dbReference>
<feature type="compositionally biased region" description="Basic and acidic residues" evidence="1">
    <location>
        <begin position="769"/>
        <end position="778"/>
    </location>
</feature>
<feature type="domain" description="DUF8004" evidence="2">
    <location>
        <begin position="198"/>
        <end position="290"/>
    </location>
</feature>
<dbReference type="AlphaFoldDB" id="A0AA38RJQ7"/>
<dbReference type="Pfam" id="PF26013">
    <property type="entry name" value="DUF8004"/>
    <property type="match status" value="1"/>
</dbReference>
<name>A0AA38RJQ7_9PEZI</name>
<comment type="caution">
    <text evidence="3">The sequence shown here is derived from an EMBL/GenBank/DDBJ whole genome shotgun (WGS) entry which is preliminary data.</text>
</comment>
<dbReference type="PANTHER" id="PTHR39601">
    <property type="entry name" value="CHORIOGENIN HMINOR"/>
    <property type="match status" value="1"/>
</dbReference>
<feature type="region of interest" description="Disordered" evidence="1">
    <location>
        <begin position="732"/>
        <end position="786"/>
    </location>
</feature>
<keyword evidence="4" id="KW-1185">Reference proteome</keyword>
<reference evidence="3" key="1">
    <citation type="submission" date="2022-07" db="EMBL/GenBank/DDBJ databases">
        <title>Fungi with potential for degradation of polypropylene.</title>
        <authorList>
            <person name="Gostincar C."/>
        </authorList>
    </citation>
    <scope>NUCLEOTIDE SEQUENCE</scope>
    <source>
        <strain evidence="3">EXF-13308</strain>
    </source>
</reference>
<gene>
    <name evidence="3" type="ORF">NKR23_g8059</name>
</gene>
<accession>A0AA38RJQ7</accession>